<dbReference type="EMBL" id="CP015136">
    <property type="protein sequence ID" value="AMY12034.1"/>
    <property type="molecule type" value="Genomic_DNA"/>
</dbReference>
<dbReference type="Pfam" id="PF03551">
    <property type="entry name" value="PadR"/>
    <property type="match status" value="1"/>
</dbReference>
<gene>
    <name evidence="2" type="ORF">LuPra_05306</name>
</gene>
<name>A0A143PW30_LUTPR</name>
<feature type="domain" description="Transcription regulator PadR N-terminal" evidence="1">
    <location>
        <begin position="17"/>
        <end position="91"/>
    </location>
</feature>
<protein>
    <submittedName>
        <fullName evidence="2">Lineage-specific thermal regulator protein</fullName>
    </submittedName>
</protein>
<dbReference type="PANTHER" id="PTHR33169:SF14">
    <property type="entry name" value="TRANSCRIPTIONAL REGULATOR RV3488"/>
    <property type="match status" value="1"/>
</dbReference>
<dbReference type="InterPro" id="IPR052509">
    <property type="entry name" value="Metal_resp_DNA-bind_regulator"/>
</dbReference>
<keyword evidence="3" id="KW-1185">Reference proteome</keyword>
<accession>A0A143PW30</accession>
<dbReference type="Gene3D" id="1.10.10.10">
    <property type="entry name" value="Winged helix-like DNA-binding domain superfamily/Winged helix DNA-binding domain"/>
    <property type="match status" value="1"/>
</dbReference>
<dbReference type="STRING" id="1855912.LuPra_05306"/>
<dbReference type="InterPro" id="IPR036390">
    <property type="entry name" value="WH_DNA-bd_sf"/>
</dbReference>
<reference evidence="2 3" key="1">
    <citation type="journal article" date="2016" name="Genome Announc.">
        <title>First Complete Genome Sequence of a Subdivision 6 Acidobacterium Strain.</title>
        <authorList>
            <person name="Huang S."/>
            <person name="Vieira S."/>
            <person name="Bunk B."/>
            <person name="Riedel T."/>
            <person name="Sproer C."/>
            <person name="Overmann J."/>
        </authorList>
    </citation>
    <scope>NUCLEOTIDE SEQUENCE [LARGE SCALE GENOMIC DNA]</scope>
    <source>
        <strain evidence="3">DSM 100886 HEG_-6_39</strain>
    </source>
</reference>
<dbReference type="RefSeq" id="WP_234800564.1">
    <property type="nucleotide sequence ID" value="NZ_CP015136.1"/>
</dbReference>
<dbReference type="KEGG" id="abac:LuPra_05306"/>
<dbReference type="Proteomes" id="UP000076079">
    <property type="component" value="Chromosome"/>
</dbReference>
<sequence>MSEDKIDLLKGTLDLLVLQILSSMGPLHGYGVARRLEQTSGDELAMNEGTIYASLVRLEQRRLIKTSWGTSENNRRAKYYSLTRAGEKALTAETTNWTRLATVIGRVLATGVGGNNR</sequence>
<evidence type="ECO:0000313" key="2">
    <source>
        <dbReference type="EMBL" id="AMY12034.1"/>
    </source>
</evidence>
<dbReference type="PANTHER" id="PTHR33169">
    <property type="entry name" value="PADR-FAMILY TRANSCRIPTIONAL REGULATOR"/>
    <property type="match status" value="1"/>
</dbReference>
<reference evidence="3" key="2">
    <citation type="submission" date="2016-04" db="EMBL/GenBank/DDBJ databases">
        <title>First Complete Genome Sequence of a Subdivision 6 Acidobacterium.</title>
        <authorList>
            <person name="Huang S."/>
            <person name="Vieira S."/>
            <person name="Bunk B."/>
            <person name="Riedel T."/>
            <person name="Sproeer C."/>
            <person name="Overmann J."/>
        </authorList>
    </citation>
    <scope>NUCLEOTIDE SEQUENCE [LARGE SCALE GENOMIC DNA]</scope>
    <source>
        <strain evidence="3">DSM 100886 HEG_-6_39</strain>
    </source>
</reference>
<dbReference type="NCBIfam" id="TIGR03433">
    <property type="entry name" value="padR_acidobact"/>
    <property type="match status" value="1"/>
</dbReference>
<organism evidence="2 3">
    <name type="scientific">Luteitalea pratensis</name>
    <dbReference type="NCBI Taxonomy" id="1855912"/>
    <lineage>
        <taxon>Bacteria</taxon>
        <taxon>Pseudomonadati</taxon>
        <taxon>Acidobacteriota</taxon>
        <taxon>Vicinamibacteria</taxon>
        <taxon>Vicinamibacterales</taxon>
        <taxon>Vicinamibacteraceae</taxon>
        <taxon>Luteitalea</taxon>
    </lineage>
</organism>
<dbReference type="SUPFAM" id="SSF46785">
    <property type="entry name" value="Winged helix' DNA-binding domain"/>
    <property type="match status" value="1"/>
</dbReference>
<dbReference type="InterPro" id="IPR036388">
    <property type="entry name" value="WH-like_DNA-bd_sf"/>
</dbReference>
<evidence type="ECO:0000259" key="1">
    <source>
        <dbReference type="Pfam" id="PF03551"/>
    </source>
</evidence>
<dbReference type="InterPro" id="IPR005149">
    <property type="entry name" value="Tscrpt_reg_PadR_N"/>
</dbReference>
<dbReference type="InterPro" id="IPR017799">
    <property type="entry name" value="Tscrpt_reg_PadR_acidobac-type"/>
</dbReference>
<dbReference type="AlphaFoldDB" id="A0A143PW30"/>
<evidence type="ECO:0000313" key="3">
    <source>
        <dbReference type="Proteomes" id="UP000076079"/>
    </source>
</evidence>
<proteinExistence type="predicted"/>